<accession>A0A835MGD0</accession>
<dbReference type="InterPro" id="IPR000528">
    <property type="entry name" value="Plant_nsLTP"/>
</dbReference>
<dbReference type="InterPro" id="IPR036312">
    <property type="entry name" value="Bifun_inhib/LTP/seed_sf"/>
</dbReference>
<evidence type="ECO:0000256" key="1">
    <source>
        <dbReference type="ARBA" id="ARBA00009748"/>
    </source>
</evidence>
<keyword evidence="3" id="KW-0813">Transport</keyword>
<dbReference type="GO" id="GO:0006869">
    <property type="term" value="P:lipid transport"/>
    <property type="evidence" value="ECO:0007669"/>
    <property type="project" value="InterPro"/>
</dbReference>
<sequence length="118" mass="12002">MNSPTVIAAAMAALMMFLLLTPPSDAAISCSDVIKDLRPCVNYLVKGSGKPPAACCSGVSAIQAAASTTADRQAACNCIKSASKQMNPKPQLAQALPANCGITLAFTVSPNVDCSKVT</sequence>
<feature type="signal peptide" evidence="4">
    <location>
        <begin position="1"/>
        <end position="26"/>
    </location>
</feature>
<evidence type="ECO:0000313" key="7">
    <source>
        <dbReference type="Proteomes" id="UP000657918"/>
    </source>
</evidence>
<dbReference type="SMART" id="SM00499">
    <property type="entry name" value="AAI"/>
    <property type="match status" value="1"/>
</dbReference>
<reference evidence="6 7" key="1">
    <citation type="submission" date="2020-10" db="EMBL/GenBank/DDBJ databases">
        <title>Plant Genome Project.</title>
        <authorList>
            <person name="Zhang R.-G."/>
        </authorList>
    </citation>
    <scope>NUCLEOTIDE SEQUENCE [LARGE SCALE GENOMIC DNA]</scope>
    <source>
        <strain evidence="6">FAFU-HL-1</strain>
        <tissue evidence="6">Leaf</tissue>
    </source>
</reference>
<feature type="chain" id="PRO_5032924581" description="Non-specific lipid-transfer protein" evidence="4">
    <location>
        <begin position="27"/>
        <end position="118"/>
    </location>
</feature>
<proteinExistence type="inferred from homology"/>
<dbReference type="Pfam" id="PF00234">
    <property type="entry name" value="Tryp_alpha_amyl"/>
    <property type="match status" value="1"/>
</dbReference>
<organism evidence="6 7">
    <name type="scientific">Salix dunnii</name>
    <dbReference type="NCBI Taxonomy" id="1413687"/>
    <lineage>
        <taxon>Eukaryota</taxon>
        <taxon>Viridiplantae</taxon>
        <taxon>Streptophyta</taxon>
        <taxon>Embryophyta</taxon>
        <taxon>Tracheophyta</taxon>
        <taxon>Spermatophyta</taxon>
        <taxon>Magnoliopsida</taxon>
        <taxon>eudicotyledons</taxon>
        <taxon>Gunneridae</taxon>
        <taxon>Pentapetalae</taxon>
        <taxon>rosids</taxon>
        <taxon>fabids</taxon>
        <taxon>Malpighiales</taxon>
        <taxon>Salicaceae</taxon>
        <taxon>Saliceae</taxon>
        <taxon>Salix</taxon>
    </lineage>
</organism>
<dbReference type="PRINTS" id="PR00382">
    <property type="entry name" value="LIPIDTRNSFER"/>
</dbReference>
<comment type="similarity">
    <text evidence="1 3">Belongs to the plant LTP family.</text>
</comment>
<dbReference type="Proteomes" id="UP000657918">
    <property type="component" value="Chromosome 16"/>
</dbReference>
<evidence type="ECO:0000259" key="5">
    <source>
        <dbReference type="SMART" id="SM00499"/>
    </source>
</evidence>
<dbReference type="PROSITE" id="PS00597">
    <property type="entry name" value="PLANT_LTP"/>
    <property type="match status" value="1"/>
</dbReference>
<keyword evidence="3" id="KW-0446">Lipid-binding</keyword>
<dbReference type="SUPFAM" id="SSF47699">
    <property type="entry name" value="Bifunctional inhibitor/lipid-transfer protein/seed storage 2S albumin"/>
    <property type="match status" value="1"/>
</dbReference>
<comment type="function">
    <text evidence="3">Plant non-specific lipid-transfer proteins transfer phospholipids as well as galactolipids across membranes. May play a role in wax or cutin deposition in the cell walls of expanding epidermal cells and certain secretory tissues.</text>
</comment>
<dbReference type="CDD" id="cd01960">
    <property type="entry name" value="nsLTP1"/>
    <property type="match status" value="1"/>
</dbReference>
<comment type="caution">
    <text evidence="6">The sequence shown here is derived from an EMBL/GenBank/DDBJ whole genome shotgun (WGS) entry which is preliminary data.</text>
</comment>
<keyword evidence="2" id="KW-1015">Disulfide bond</keyword>
<dbReference type="OrthoDB" id="1920459at2759"/>
<feature type="domain" description="Bifunctional inhibitor/plant lipid transfer protein/seed storage helical" evidence="5">
    <location>
        <begin position="30"/>
        <end position="114"/>
    </location>
</feature>
<keyword evidence="7" id="KW-1185">Reference proteome</keyword>
<evidence type="ECO:0000256" key="4">
    <source>
        <dbReference type="SAM" id="SignalP"/>
    </source>
</evidence>
<gene>
    <name evidence="6" type="ORF">SADUNF_Sadunf16G0125800</name>
</gene>
<dbReference type="InterPro" id="IPR016140">
    <property type="entry name" value="Bifunc_inhib/LTP/seed_store"/>
</dbReference>
<evidence type="ECO:0000256" key="3">
    <source>
        <dbReference type="RuleBase" id="RU000628"/>
    </source>
</evidence>
<evidence type="ECO:0000256" key="2">
    <source>
        <dbReference type="ARBA" id="ARBA00023157"/>
    </source>
</evidence>
<name>A0A835MGD0_9ROSI</name>
<dbReference type="GO" id="GO:0008289">
    <property type="term" value="F:lipid binding"/>
    <property type="evidence" value="ECO:0007669"/>
    <property type="project" value="UniProtKB-KW"/>
</dbReference>
<keyword evidence="4" id="KW-0732">Signal</keyword>
<dbReference type="EMBL" id="JADGMS010000016">
    <property type="protein sequence ID" value="KAF9665467.1"/>
    <property type="molecule type" value="Genomic_DNA"/>
</dbReference>
<protein>
    <recommendedName>
        <fullName evidence="3">Non-specific lipid-transfer protein</fullName>
    </recommendedName>
</protein>
<dbReference type="PANTHER" id="PTHR33076">
    <property type="entry name" value="NON-SPECIFIC LIPID-TRANSFER PROTEIN 2-RELATED"/>
    <property type="match status" value="1"/>
</dbReference>
<dbReference type="AlphaFoldDB" id="A0A835MGD0"/>
<dbReference type="Gene3D" id="1.10.110.10">
    <property type="entry name" value="Plant lipid-transfer and hydrophobic proteins"/>
    <property type="match status" value="1"/>
</dbReference>
<evidence type="ECO:0000313" key="6">
    <source>
        <dbReference type="EMBL" id="KAF9665467.1"/>
    </source>
</evidence>